<gene>
    <name evidence="1" type="ORF">DES38_102239</name>
</gene>
<name>A0A2V3WES0_9BACI</name>
<comment type="caution">
    <text evidence="1">The sequence shown here is derived from an EMBL/GenBank/DDBJ whole genome shotgun (WGS) entry which is preliminary data.</text>
</comment>
<keyword evidence="2" id="KW-1185">Reference proteome</keyword>
<accession>A0A2V3WES0</accession>
<dbReference type="PROSITE" id="PS51257">
    <property type="entry name" value="PROKAR_LIPOPROTEIN"/>
    <property type="match status" value="1"/>
</dbReference>
<dbReference type="Proteomes" id="UP000247922">
    <property type="component" value="Unassembled WGS sequence"/>
</dbReference>
<organism evidence="1 2">
    <name type="scientific">Streptohalobacillus salinus</name>
    <dbReference type="NCBI Taxonomy" id="621096"/>
    <lineage>
        <taxon>Bacteria</taxon>
        <taxon>Bacillati</taxon>
        <taxon>Bacillota</taxon>
        <taxon>Bacilli</taxon>
        <taxon>Bacillales</taxon>
        <taxon>Bacillaceae</taxon>
        <taxon>Streptohalobacillus</taxon>
    </lineage>
</organism>
<evidence type="ECO:0000313" key="2">
    <source>
        <dbReference type="Proteomes" id="UP000247922"/>
    </source>
</evidence>
<proteinExistence type="predicted"/>
<dbReference type="OrthoDB" id="2829902at2"/>
<evidence type="ECO:0000313" key="1">
    <source>
        <dbReference type="EMBL" id="PXW92655.1"/>
    </source>
</evidence>
<sequence>MKYILMTLTIMLLLVGCQNDSPVIMQEPSSEPQTDDVELVEEQLNEEMVEMIEFQVNEQVIRLAIKQLPILNHYLAQHKNRRQAIEAMTLEPLTLEESDRFYLLSFACDGPNCSYLIIDTKTQQSHLIADQTQLSQLIETPFDDTLVFRFSKDITEYDGHLMKDRLVAFNFEDWEEKPFNANQEDSIVSSMQQYEQSLLNFQFNAQDELVIETIPVNLVQTHHLELTAESLADYSHHYHLTID</sequence>
<protein>
    <submittedName>
        <fullName evidence="1">Uncharacterized protein</fullName>
    </submittedName>
</protein>
<dbReference type="RefSeq" id="WP_110250530.1">
    <property type="nucleotide sequence ID" value="NZ_QJJR01000002.1"/>
</dbReference>
<dbReference type="EMBL" id="QJJR01000002">
    <property type="protein sequence ID" value="PXW92655.1"/>
    <property type="molecule type" value="Genomic_DNA"/>
</dbReference>
<reference evidence="1 2" key="1">
    <citation type="submission" date="2018-05" db="EMBL/GenBank/DDBJ databases">
        <title>Genomic Encyclopedia of Type Strains, Phase IV (KMG-IV): sequencing the most valuable type-strain genomes for metagenomic binning, comparative biology and taxonomic classification.</title>
        <authorList>
            <person name="Goeker M."/>
        </authorList>
    </citation>
    <scope>NUCLEOTIDE SEQUENCE [LARGE SCALE GENOMIC DNA]</scope>
    <source>
        <strain evidence="1 2">DSM 22440</strain>
    </source>
</reference>
<dbReference type="AlphaFoldDB" id="A0A2V3WES0"/>